<evidence type="ECO:0000313" key="2">
    <source>
        <dbReference type="RefSeq" id="XP_045149430.1"/>
    </source>
</evidence>
<reference evidence="2" key="1">
    <citation type="submission" date="2025-08" db="UniProtKB">
        <authorList>
            <consortium name="RefSeq"/>
        </authorList>
    </citation>
    <scope>IDENTIFICATION</scope>
</reference>
<accession>A0AC55DCF5</accession>
<protein>
    <submittedName>
        <fullName evidence="2">Zinc finger protein 286A</fullName>
    </submittedName>
</protein>
<gene>
    <name evidence="2" type="primary">ZNF286A</name>
</gene>
<sequence>MPSRGWSAPISHAPARTPPAVARPASPRDAAPGLPGPRALSEPGSRGGPNLPRPTPSRRSPQTPGPKDHEGSGTSACSDRDPNLGRRSDSLSGGRNVVTMDTDLAEMPQRRALSSQDSSLPQERSTEEAAALCLTARSQESMTFKDVAMDFTPEEWGKLDPTQRDVMLENYRNLVSLWLPVSKAENYGLENGKEPWMLESKSPKSSYSDWEARPERKESTSVQDFSKEESCQVATIDRLTRSSVYDSNLETTLECEHWLENQQGNQERRLREMITHRNPLPREKAHEQDIYWKNFRQKSALITEDRVPKGSYTFNRLEKRSNRKSNLIKRQRNYKEKKPHKCNDCGELFTYHSVLIRHQRVHTGEKPYTCNECGKSFSHRANLTKHQRTHTRILFECSDCKKTFIESSSLAIHQRIHIGERPYECSECGKGFNRSTHLVQHQLIHTGVKPYECNECDKAFIHSSALIKHQRTHTGEKPYKCQECGKAFSHCSSLTKHQRIHTGEKPYECNECGKTFSQSTHLVQHQRIHTGEKPYECNECGKTFSRSSNFAKHQRIHIGKKPYKCNECGKAFIHSSALIQHQRTHTGEKPYRCSGCGKSFKCSSSLIRHQRIHAEEQP</sequence>
<dbReference type="RefSeq" id="XP_045149430.1">
    <property type="nucleotide sequence ID" value="XM_045293495.1"/>
</dbReference>
<dbReference type="Proteomes" id="UP000694863">
    <property type="component" value="Unplaced"/>
</dbReference>
<evidence type="ECO:0000313" key="1">
    <source>
        <dbReference type="Proteomes" id="UP000694863"/>
    </source>
</evidence>
<keyword evidence="1" id="KW-1185">Reference proteome</keyword>
<organism evidence="1 2">
    <name type="scientific">Echinops telfairi</name>
    <name type="common">Lesser hedgehog tenrec</name>
    <dbReference type="NCBI Taxonomy" id="9371"/>
    <lineage>
        <taxon>Eukaryota</taxon>
        <taxon>Metazoa</taxon>
        <taxon>Chordata</taxon>
        <taxon>Craniata</taxon>
        <taxon>Vertebrata</taxon>
        <taxon>Euteleostomi</taxon>
        <taxon>Mammalia</taxon>
        <taxon>Eutheria</taxon>
        <taxon>Afrotheria</taxon>
        <taxon>Tenrecidae</taxon>
        <taxon>Tenrecinae</taxon>
        <taxon>Echinops</taxon>
    </lineage>
</organism>
<proteinExistence type="predicted"/>
<name>A0AC55DCF5_ECHTE</name>